<dbReference type="PANTHER" id="PTHR11757:SF19">
    <property type="entry name" value="PROLYL ENDOPEPTIDASE-LIKE"/>
    <property type="match status" value="1"/>
</dbReference>
<organism evidence="7 8">
    <name type="scientific">Babesia bigemina</name>
    <dbReference type="NCBI Taxonomy" id="5866"/>
    <lineage>
        <taxon>Eukaryota</taxon>
        <taxon>Sar</taxon>
        <taxon>Alveolata</taxon>
        <taxon>Apicomplexa</taxon>
        <taxon>Aconoidasida</taxon>
        <taxon>Piroplasmida</taxon>
        <taxon>Babesiidae</taxon>
        <taxon>Babesia</taxon>
    </lineage>
</organism>
<evidence type="ECO:0000256" key="4">
    <source>
        <dbReference type="ARBA" id="ARBA00045448"/>
    </source>
</evidence>
<keyword evidence="8" id="KW-1185">Reference proteome</keyword>
<dbReference type="Gene3D" id="3.40.50.1820">
    <property type="entry name" value="alpha/beta hydrolase"/>
    <property type="match status" value="1"/>
</dbReference>
<dbReference type="AlphaFoldDB" id="A0A061D2R4"/>
<name>A0A061D2R4_BABBI</name>
<evidence type="ECO:0000259" key="6">
    <source>
        <dbReference type="Pfam" id="PF00326"/>
    </source>
</evidence>
<dbReference type="GO" id="GO:0005794">
    <property type="term" value="C:Golgi apparatus"/>
    <property type="evidence" value="ECO:0007669"/>
    <property type="project" value="TreeGrafter"/>
</dbReference>
<dbReference type="InterPro" id="IPR029058">
    <property type="entry name" value="AB_hydrolase_fold"/>
</dbReference>
<protein>
    <recommendedName>
        <fullName evidence="2">Prolyl endopeptidase-like</fullName>
    </recommendedName>
    <alternativeName>
        <fullName evidence="3">Prolylendopeptidase-like</fullName>
    </alternativeName>
</protein>
<comment type="similarity">
    <text evidence="1">Belongs to the peptidase S9A family.</text>
</comment>
<dbReference type="InterPro" id="IPR001375">
    <property type="entry name" value="Peptidase_S9_cat"/>
</dbReference>
<comment type="function">
    <text evidence="4">Serine peptidase whose precise substrate specificity remains unclear. Does not cleave peptides after a arginine or lysine residue. Regulates trans-Golgi network morphology and sorting by regulating the membrane binding of the AP-1 complex. May play a role in the regulation of synaptic vesicle exocytosis.</text>
</comment>
<dbReference type="PRINTS" id="PR00862">
    <property type="entry name" value="PROLIGOPTASE"/>
</dbReference>
<feature type="region of interest" description="Disordered" evidence="5">
    <location>
        <begin position="613"/>
        <end position="640"/>
    </location>
</feature>
<dbReference type="GO" id="GO:0004252">
    <property type="term" value="F:serine-type endopeptidase activity"/>
    <property type="evidence" value="ECO:0007669"/>
    <property type="project" value="InterPro"/>
</dbReference>
<dbReference type="GeneID" id="24563607"/>
<dbReference type="InterPro" id="IPR051543">
    <property type="entry name" value="Serine_Peptidase_S9A"/>
</dbReference>
<evidence type="ECO:0000256" key="1">
    <source>
        <dbReference type="ARBA" id="ARBA00005228"/>
    </source>
</evidence>
<evidence type="ECO:0000313" key="8">
    <source>
        <dbReference type="Proteomes" id="UP000033188"/>
    </source>
</evidence>
<dbReference type="Proteomes" id="UP000033188">
    <property type="component" value="Chromosome 2"/>
</dbReference>
<dbReference type="Pfam" id="PF00326">
    <property type="entry name" value="Peptidase_S9"/>
    <property type="match status" value="1"/>
</dbReference>
<dbReference type="OrthoDB" id="248387at2759"/>
<dbReference type="EMBL" id="LK391708">
    <property type="protein sequence ID" value="CDR95066.1"/>
    <property type="molecule type" value="Genomic_DNA"/>
</dbReference>
<dbReference type="GO" id="GO:0005856">
    <property type="term" value="C:cytoskeleton"/>
    <property type="evidence" value="ECO:0007669"/>
    <property type="project" value="TreeGrafter"/>
</dbReference>
<dbReference type="PANTHER" id="PTHR11757">
    <property type="entry name" value="PROTEASE FAMILY S9A OLIGOPEPTIDASE"/>
    <property type="match status" value="1"/>
</dbReference>
<reference evidence="8" key="1">
    <citation type="submission" date="2014-06" db="EMBL/GenBank/DDBJ databases">
        <authorList>
            <person name="Aslett M."/>
            <person name="De Silva N."/>
        </authorList>
    </citation>
    <scope>NUCLEOTIDE SEQUENCE [LARGE SCALE GENOMIC DNA]</scope>
    <source>
        <strain evidence="8">Bond</strain>
    </source>
</reference>
<evidence type="ECO:0000256" key="2">
    <source>
        <dbReference type="ARBA" id="ARBA00039290"/>
    </source>
</evidence>
<sequence>MRNPFSLYIRAFHHELCQTACCRRLFSGTSTGSQVRTVVYNTTIASYVRLMRQMDPPFTQTKQEWWTSQIEEGLMRGPRPAARRKREKGDAVATALDNYEWALEENRRDFERVSDVVRREAAKITDGMQEKLEYEVIGDHAYFVVNSSAFNHEGGRGQAGGVVEDEDRVCLVRAGLPNRRGMNRKRQPRGQPSEADEPYIIGRQQGVLDFGNIVDGRGNLVSNIRSMRVGQTRHPNAVLALVHDASNPDMGKEVHFVAINCVKKKGYHPKGGAKIRNVPKVLPDYLTGVDELHFLPRGGARDRHCARVFYTLVNEQERAWQLRVAYVCTSNGKITNDRPVYTERDPTKYVAIHKTKDGRMLIVAALSHGRTFETFCIKANATPKLYRVPLASDTKAFLEHRQNHLYAVRHVTVNDTGDMESRASLNYRKFASMDNVKAQGIDSSRYDGGCVHGKNQWHTHDTSLLWAVSKMDDRALIPNFKRSKRVEAVAARACGEIYRGGSGRWKTVATFDHRVVADIDMMYRGLVIYAMAPPSTPTILVMPFCALKSRGKGIDGRGNRNGLCEVDLPLRVGAIEPQGNSNFGATKVAIVINAPGTRDIKCYLDLDVVREASSKTDPRRGNGDSETKAASRVTEARSRNPTFQGAELRNNVVRSSLQTLTCVGDVPSTHHHVCHVATRDGTCRVPVTLIKKASNTQTRFAAADSVLSSFQNTGNKCVVYVYGAYGQCLQVNNDVEHNVLLALGYTLCFAHVRGGGEMGNSWHVDATKSEKHRGITDLADVLEFLLAKSIAQRNKLAIATTSAGGVLGGCIYNMLPGLCSCVLLKLPFLDVLDAIADPSKPLTQLELEEFGGMDDISVDEVYSYNPCSNARTKAGAKPALVIQCNAEDARAPWRHSAGFVALNGRHCSNIFMKITHGSHVDGSSQEERLQLIAERVQILEQQLGEEGRLACRGAAEISDYL</sequence>
<proteinExistence type="inferred from homology"/>
<dbReference type="Gene3D" id="2.130.10.120">
    <property type="entry name" value="Prolyl oligopeptidase, N-terminal domain"/>
    <property type="match status" value="1"/>
</dbReference>
<dbReference type="GO" id="GO:0006508">
    <property type="term" value="P:proteolysis"/>
    <property type="evidence" value="ECO:0007669"/>
    <property type="project" value="InterPro"/>
</dbReference>
<dbReference type="RefSeq" id="XP_012767252.1">
    <property type="nucleotide sequence ID" value="XM_012911798.1"/>
</dbReference>
<evidence type="ECO:0000256" key="5">
    <source>
        <dbReference type="SAM" id="MobiDB-lite"/>
    </source>
</evidence>
<gene>
    <name evidence="7" type="ORF">BBBOND_0202230</name>
</gene>
<feature type="compositionally biased region" description="Basic and acidic residues" evidence="5">
    <location>
        <begin position="613"/>
        <end position="638"/>
    </location>
</feature>
<dbReference type="KEGG" id="bbig:BBBOND_0202230"/>
<feature type="domain" description="Peptidase S9 prolyl oligopeptidase catalytic" evidence="6">
    <location>
        <begin position="738"/>
        <end position="944"/>
    </location>
</feature>
<dbReference type="SUPFAM" id="SSF53474">
    <property type="entry name" value="alpha/beta-Hydrolases"/>
    <property type="match status" value="1"/>
</dbReference>
<dbReference type="STRING" id="5866.A0A061D2R4"/>
<accession>A0A061D2R4</accession>
<dbReference type="InterPro" id="IPR002470">
    <property type="entry name" value="Peptidase_S9A"/>
</dbReference>
<dbReference type="VEuPathDB" id="PiroplasmaDB:BBBOND_0202230"/>
<evidence type="ECO:0000256" key="3">
    <source>
        <dbReference type="ARBA" id="ARBA00042165"/>
    </source>
</evidence>
<evidence type="ECO:0000313" key="7">
    <source>
        <dbReference type="EMBL" id="CDR95066.1"/>
    </source>
</evidence>